<evidence type="ECO:0000313" key="2">
    <source>
        <dbReference type="Proteomes" id="UP001054889"/>
    </source>
</evidence>
<comment type="caution">
    <text evidence="1">The sequence shown here is derived from an EMBL/GenBank/DDBJ whole genome shotgun (WGS) entry which is preliminary data.</text>
</comment>
<sequence>MENAGIRAAGWVLDKALGPVSGGVLEAWAASTELGYNIEALKMELLYAQGMLYSARSRGRDQEIQNPQLTELRRAG</sequence>
<dbReference type="Proteomes" id="UP001054889">
    <property type="component" value="Unassembled WGS sequence"/>
</dbReference>
<protein>
    <submittedName>
        <fullName evidence="1">Uncharacterized protein</fullName>
    </submittedName>
</protein>
<accession>A0AAV5FJ00</accession>
<keyword evidence="2" id="KW-1185">Reference proteome</keyword>
<gene>
    <name evidence="1" type="primary">gb22893</name>
    <name evidence="1" type="ORF">PR202_gb22893</name>
</gene>
<dbReference type="AlphaFoldDB" id="A0AAV5FJ00"/>
<dbReference type="EMBL" id="BQKI01000085">
    <property type="protein sequence ID" value="GJN34246.1"/>
    <property type="molecule type" value="Genomic_DNA"/>
</dbReference>
<name>A0AAV5FJ00_ELECO</name>
<organism evidence="1 2">
    <name type="scientific">Eleusine coracana subsp. coracana</name>
    <dbReference type="NCBI Taxonomy" id="191504"/>
    <lineage>
        <taxon>Eukaryota</taxon>
        <taxon>Viridiplantae</taxon>
        <taxon>Streptophyta</taxon>
        <taxon>Embryophyta</taxon>
        <taxon>Tracheophyta</taxon>
        <taxon>Spermatophyta</taxon>
        <taxon>Magnoliopsida</taxon>
        <taxon>Liliopsida</taxon>
        <taxon>Poales</taxon>
        <taxon>Poaceae</taxon>
        <taxon>PACMAD clade</taxon>
        <taxon>Chloridoideae</taxon>
        <taxon>Cynodonteae</taxon>
        <taxon>Eleusininae</taxon>
        <taxon>Eleusine</taxon>
    </lineage>
</organism>
<evidence type="ECO:0000313" key="1">
    <source>
        <dbReference type="EMBL" id="GJN34246.1"/>
    </source>
</evidence>
<reference evidence="1" key="1">
    <citation type="journal article" date="2018" name="DNA Res.">
        <title>Multiple hybrid de novo genome assembly of finger millet, an orphan allotetraploid crop.</title>
        <authorList>
            <person name="Hatakeyama M."/>
            <person name="Aluri S."/>
            <person name="Balachadran M.T."/>
            <person name="Sivarajan S.R."/>
            <person name="Patrignani A."/>
            <person name="Gruter S."/>
            <person name="Poveda L."/>
            <person name="Shimizu-Inatsugi R."/>
            <person name="Baeten J."/>
            <person name="Francoijs K.J."/>
            <person name="Nataraja K.N."/>
            <person name="Reddy Y.A.N."/>
            <person name="Phadnis S."/>
            <person name="Ravikumar R.L."/>
            <person name="Schlapbach R."/>
            <person name="Sreeman S.M."/>
            <person name="Shimizu K.K."/>
        </authorList>
    </citation>
    <scope>NUCLEOTIDE SEQUENCE</scope>
</reference>
<reference evidence="1" key="2">
    <citation type="submission" date="2021-12" db="EMBL/GenBank/DDBJ databases">
        <title>Resequencing data analysis of finger millet.</title>
        <authorList>
            <person name="Hatakeyama M."/>
            <person name="Aluri S."/>
            <person name="Balachadran M.T."/>
            <person name="Sivarajan S.R."/>
            <person name="Poveda L."/>
            <person name="Shimizu-Inatsugi R."/>
            <person name="Schlapbach R."/>
            <person name="Sreeman S.M."/>
            <person name="Shimizu K.K."/>
        </authorList>
    </citation>
    <scope>NUCLEOTIDE SEQUENCE</scope>
</reference>
<proteinExistence type="predicted"/>